<reference evidence="2 3" key="1">
    <citation type="submission" date="2015-12" db="EMBL/GenBank/DDBJ databases">
        <title>Draft genome of the nematode, Onchocerca flexuosa.</title>
        <authorList>
            <person name="Mitreva M."/>
        </authorList>
    </citation>
    <scope>NUCLEOTIDE SEQUENCE [LARGE SCALE GENOMIC DNA]</scope>
    <source>
        <strain evidence="2">Red Deer</strain>
    </source>
</reference>
<feature type="region of interest" description="Disordered" evidence="1">
    <location>
        <begin position="1"/>
        <end position="66"/>
    </location>
</feature>
<name>A0A238BU36_9BILA</name>
<feature type="compositionally biased region" description="Polar residues" evidence="1">
    <location>
        <begin position="33"/>
        <end position="66"/>
    </location>
</feature>
<dbReference type="EMBL" id="KZ270002">
    <property type="protein sequence ID" value="OZC08813.1"/>
    <property type="molecule type" value="Genomic_DNA"/>
</dbReference>
<evidence type="ECO:0000313" key="2">
    <source>
        <dbReference type="EMBL" id="OZC08813.1"/>
    </source>
</evidence>
<evidence type="ECO:0000313" key="3">
    <source>
        <dbReference type="Proteomes" id="UP000242913"/>
    </source>
</evidence>
<dbReference type="OrthoDB" id="5854261at2759"/>
<dbReference type="Proteomes" id="UP000242913">
    <property type="component" value="Unassembled WGS sequence"/>
</dbReference>
<sequence>MQTNKKKSKKSVHKHSTVHVKRTDSMVPKQNDVMVTNSKPQSSYSTIQADANQSANYDKSGNSPSIQIDDHVYEQLKQLPEKLLVQLPCGVIRDAAEHLKNANDNALAGFIVFRTDLHPLTKEEINKF</sequence>
<protein>
    <submittedName>
        <fullName evidence="2">Uncharacterized protein</fullName>
    </submittedName>
</protein>
<organism evidence="2 3">
    <name type="scientific">Onchocerca flexuosa</name>
    <dbReference type="NCBI Taxonomy" id="387005"/>
    <lineage>
        <taxon>Eukaryota</taxon>
        <taxon>Metazoa</taxon>
        <taxon>Ecdysozoa</taxon>
        <taxon>Nematoda</taxon>
        <taxon>Chromadorea</taxon>
        <taxon>Rhabditida</taxon>
        <taxon>Spirurina</taxon>
        <taxon>Spiruromorpha</taxon>
        <taxon>Filarioidea</taxon>
        <taxon>Onchocercidae</taxon>
        <taxon>Onchocerca</taxon>
    </lineage>
</organism>
<feature type="compositionally biased region" description="Basic residues" evidence="1">
    <location>
        <begin position="1"/>
        <end position="20"/>
    </location>
</feature>
<evidence type="ECO:0000256" key="1">
    <source>
        <dbReference type="SAM" id="MobiDB-lite"/>
    </source>
</evidence>
<dbReference type="AlphaFoldDB" id="A0A238BU36"/>
<accession>A0A238BU36</accession>
<proteinExistence type="predicted"/>
<keyword evidence="3" id="KW-1185">Reference proteome</keyword>
<gene>
    <name evidence="2" type="ORF">X798_04138</name>
</gene>